<reference evidence="2 3" key="1">
    <citation type="submission" date="2019-08" db="EMBL/GenBank/DDBJ databases">
        <title>In-depth cultivation of the pig gut microbiome towards novel bacterial diversity and tailored functional studies.</title>
        <authorList>
            <person name="Wylensek D."/>
            <person name="Hitch T.C.A."/>
            <person name="Clavel T."/>
        </authorList>
    </citation>
    <scope>NUCLEOTIDE SEQUENCE [LARGE SCALE GENOMIC DNA]</scope>
    <source>
        <strain evidence="2 3">WCA-MUC-591-APC-4B</strain>
    </source>
</reference>
<proteinExistence type="predicted"/>
<dbReference type="InterPro" id="IPR007393">
    <property type="entry name" value="YlxR_dom"/>
</dbReference>
<gene>
    <name evidence="2" type="ORF">FYJ65_03515</name>
</gene>
<protein>
    <submittedName>
        <fullName evidence="2">YlxR family protein</fullName>
    </submittedName>
</protein>
<dbReference type="PANTHER" id="PTHR34215:SF1">
    <property type="entry name" value="YLXR DOMAIN-CONTAINING PROTEIN"/>
    <property type="match status" value="1"/>
</dbReference>
<comment type="caution">
    <text evidence="2">The sequence shown here is derived from an EMBL/GenBank/DDBJ whole genome shotgun (WGS) entry which is preliminary data.</text>
</comment>
<dbReference type="Proteomes" id="UP000469424">
    <property type="component" value="Unassembled WGS sequence"/>
</dbReference>
<dbReference type="RefSeq" id="WP_154553978.1">
    <property type="nucleotide sequence ID" value="NZ_JAQXUZ010000007.1"/>
</dbReference>
<keyword evidence="3" id="KW-1185">Reference proteome</keyword>
<evidence type="ECO:0000259" key="1">
    <source>
        <dbReference type="Pfam" id="PF04296"/>
    </source>
</evidence>
<organism evidence="2 3">
    <name type="scientific">Mogibacterium kristiansenii</name>
    <dbReference type="NCBI Taxonomy" id="2606708"/>
    <lineage>
        <taxon>Bacteria</taxon>
        <taxon>Bacillati</taxon>
        <taxon>Bacillota</taxon>
        <taxon>Clostridia</taxon>
        <taxon>Peptostreptococcales</taxon>
        <taxon>Anaerovoracaceae</taxon>
        <taxon>Mogibacterium</taxon>
    </lineage>
</organism>
<sequence length="98" mass="11356">MKDRRTPMRRCIGCRESFPQNQLIRLTLHDEAIHVDRDGKSPGRGVYLCKNPECIEKARKSRAFQRNYKREIKMEITDAAFDEASAFVKEVVNGEEGI</sequence>
<dbReference type="SUPFAM" id="SSF64376">
    <property type="entry name" value="YlxR-like"/>
    <property type="match status" value="1"/>
</dbReference>
<feature type="domain" description="YlxR" evidence="1">
    <location>
        <begin position="9"/>
        <end position="78"/>
    </location>
</feature>
<dbReference type="PANTHER" id="PTHR34215">
    <property type="entry name" value="BLL0784 PROTEIN"/>
    <property type="match status" value="1"/>
</dbReference>
<accession>A0A6N7XHM6</accession>
<dbReference type="Pfam" id="PF04296">
    <property type="entry name" value="YlxR"/>
    <property type="match status" value="1"/>
</dbReference>
<dbReference type="EMBL" id="VUNA01000005">
    <property type="protein sequence ID" value="MST70414.1"/>
    <property type="molecule type" value="Genomic_DNA"/>
</dbReference>
<evidence type="ECO:0000313" key="3">
    <source>
        <dbReference type="Proteomes" id="UP000469424"/>
    </source>
</evidence>
<dbReference type="InterPro" id="IPR035931">
    <property type="entry name" value="YlxR-like_sf"/>
</dbReference>
<dbReference type="NCBIfam" id="NF047356">
    <property type="entry name" value="RNA_bind_RnpM"/>
    <property type="match status" value="1"/>
</dbReference>
<dbReference type="InterPro" id="IPR037465">
    <property type="entry name" value="YlxR"/>
</dbReference>
<dbReference type="AlphaFoldDB" id="A0A6N7XHM6"/>
<name>A0A6N7XHM6_9FIRM</name>
<dbReference type="Gene3D" id="3.30.1230.10">
    <property type="entry name" value="YlxR-like"/>
    <property type="match status" value="1"/>
</dbReference>
<evidence type="ECO:0000313" key="2">
    <source>
        <dbReference type="EMBL" id="MST70414.1"/>
    </source>
</evidence>